<dbReference type="Pfam" id="PF00012">
    <property type="entry name" value="HSP70"/>
    <property type="match status" value="1"/>
</dbReference>
<evidence type="ECO:0000256" key="1">
    <source>
        <dbReference type="ARBA" id="ARBA00004319"/>
    </source>
</evidence>
<comment type="caution">
    <text evidence="5">The sequence shown here is derived from an EMBL/GenBank/DDBJ whole genome shotgun (WGS) entry which is preliminary data.</text>
</comment>
<protein>
    <recommendedName>
        <fullName evidence="7">Heat shock protein 70</fullName>
    </recommendedName>
</protein>
<comment type="subcellular location">
    <subcellularLocation>
        <location evidence="1">Endoplasmic reticulum lumen</location>
    </subcellularLocation>
</comment>
<evidence type="ECO:0000256" key="4">
    <source>
        <dbReference type="ARBA" id="ARBA00022840"/>
    </source>
</evidence>
<dbReference type="GO" id="GO:0005524">
    <property type="term" value="F:ATP binding"/>
    <property type="evidence" value="ECO:0007669"/>
    <property type="project" value="UniProtKB-KW"/>
</dbReference>
<evidence type="ECO:0000313" key="5">
    <source>
        <dbReference type="EMBL" id="KAG6660352.1"/>
    </source>
</evidence>
<keyword evidence="4" id="KW-0067">ATP-binding</keyword>
<reference evidence="5" key="1">
    <citation type="submission" date="2020-12" db="EMBL/GenBank/DDBJ databases">
        <title>WGS assembly of Carya illinoinensis cv. Pawnee.</title>
        <authorList>
            <person name="Platts A."/>
            <person name="Shu S."/>
            <person name="Wright S."/>
            <person name="Barry K."/>
            <person name="Edger P."/>
            <person name="Pires J.C."/>
            <person name="Schmutz J."/>
        </authorList>
    </citation>
    <scope>NUCLEOTIDE SEQUENCE</scope>
    <source>
        <tissue evidence="5">Leaf</tissue>
    </source>
</reference>
<evidence type="ECO:0000256" key="3">
    <source>
        <dbReference type="ARBA" id="ARBA00022741"/>
    </source>
</evidence>
<name>A0A8T1R2D6_CARIL</name>
<dbReference type="FunFam" id="3.90.640.10:FF:000002">
    <property type="entry name" value="Heat shock 70 kDa"/>
    <property type="match status" value="1"/>
</dbReference>
<organism evidence="5 6">
    <name type="scientific">Carya illinoinensis</name>
    <name type="common">Pecan</name>
    <dbReference type="NCBI Taxonomy" id="32201"/>
    <lineage>
        <taxon>Eukaryota</taxon>
        <taxon>Viridiplantae</taxon>
        <taxon>Streptophyta</taxon>
        <taxon>Embryophyta</taxon>
        <taxon>Tracheophyta</taxon>
        <taxon>Spermatophyta</taxon>
        <taxon>Magnoliopsida</taxon>
        <taxon>eudicotyledons</taxon>
        <taxon>Gunneridae</taxon>
        <taxon>Pentapetalae</taxon>
        <taxon>rosids</taxon>
        <taxon>fabids</taxon>
        <taxon>Fagales</taxon>
        <taxon>Juglandaceae</taxon>
        <taxon>Carya</taxon>
    </lineage>
</organism>
<dbReference type="AlphaFoldDB" id="A0A8T1R2D6"/>
<dbReference type="GO" id="GO:0140662">
    <property type="term" value="F:ATP-dependent protein folding chaperone"/>
    <property type="evidence" value="ECO:0007669"/>
    <property type="project" value="InterPro"/>
</dbReference>
<dbReference type="EMBL" id="CM031811">
    <property type="protein sequence ID" value="KAG6660352.1"/>
    <property type="molecule type" value="Genomic_DNA"/>
</dbReference>
<evidence type="ECO:0000256" key="2">
    <source>
        <dbReference type="ARBA" id="ARBA00007381"/>
    </source>
</evidence>
<dbReference type="PANTHER" id="PTHR19375">
    <property type="entry name" value="HEAT SHOCK PROTEIN 70KDA"/>
    <property type="match status" value="1"/>
</dbReference>
<dbReference type="FunFam" id="3.30.30.30:FF:000005">
    <property type="entry name" value="Heat shock protein ssb1"/>
    <property type="match status" value="1"/>
</dbReference>
<dbReference type="FunFam" id="3.30.420.40:FF:000028">
    <property type="entry name" value="heat shock 70 kDa protein-like"/>
    <property type="match status" value="1"/>
</dbReference>
<evidence type="ECO:0000313" key="6">
    <source>
        <dbReference type="Proteomes" id="UP000811609"/>
    </source>
</evidence>
<dbReference type="Proteomes" id="UP000811609">
    <property type="component" value="Chromosome 3"/>
</dbReference>
<sequence length="290" mass="32675">MKKETEAATDAAAEEISTAIENIIQESIQVKTIFMPSSKVIAANENEVNERFNDPLVHSDSNLCPFKIIEGSNDQLMIKVTYMGERRIFSAMEISSMVLLKKRMTAEAYLGMLVENAVVVVPTYFNDAQRKPTMDVGHIAELKLGRSISKRNVLILGSGMTYVSLLTIEGSEFKVEDFDNHVVNHCVEVFERKHKKDISGNTKAMRRLRIKCERAKRVLSSTLNTNIVVDALYEGIDFSSNITCSKFSEFNMDFFKKSVKLVEKCLADAKMDNKSVDDVVYHLPPPCQEV</sequence>
<evidence type="ECO:0008006" key="7">
    <source>
        <dbReference type="Google" id="ProtNLM"/>
    </source>
</evidence>
<keyword evidence="3" id="KW-0547">Nucleotide-binding</keyword>
<dbReference type="InterPro" id="IPR013126">
    <property type="entry name" value="Hsp_70_fam"/>
</dbReference>
<proteinExistence type="inferred from homology"/>
<comment type="similarity">
    <text evidence="2">Belongs to the heat shock protein 70 family.</text>
</comment>
<gene>
    <name evidence="5" type="ORF">CIPAW_03G100000</name>
</gene>
<dbReference type="GO" id="GO:0005788">
    <property type="term" value="C:endoplasmic reticulum lumen"/>
    <property type="evidence" value="ECO:0007669"/>
    <property type="project" value="UniProtKB-SubCell"/>
</dbReference>
<accession>A0A8T1R2D6</accession>
<keyword evidence="6" id="KW-1185">Reference proteome</keyword>